<reference evidence="2 3" key="1">
    <citation type="journal article" date="2015" name="Genome Biol. Evol.">
        <title>Comparative Genomics of a Bacterivorous Green Alga Reveals Evolutionary Causalities and Consequences of Phago-Mixotrophic Mode of Nutrition.</title>
        <authorList>
            <person name="Burns J.A."/>
            <person name="Paasch A."/>
            <person name="Narechania A."/>
            <person name="Kim E."/>
        </authorList>
    </citation>
    <scope>NUCLEOTIDE SEQUENCE [LARGE SCALE GENOMIC DNA]</scope>
    <source>
        <strain evidence="2 3">PLY_AMNH</strain>
    </source>
</reference>
<evidence type="ECO:0000313" key="2">
    <source>
        <dbReference type="EMBL" id="KAK3239042.1"/>
    </source>
</evidence>
<gene>
    <name evidence="2" type="ORF">CYMTET_51004</name>
</gene>
<keyword evidence="1" id="KW-0732">Signal</keyword>
<dbReference type="AlphaFoldDB" id="A0AAE0BM52"/>
<protein>
    <submittedName>
        <fullName evidence="2">Uncharacterized protein</fullName>
    </submittedName>
</protein>
<feature type="chain" id="PRO_5041926502" evidence="1">
    <location>
        <begin position="29"/>
        <end position="792"/>
    </location>
</feature>
<name>A0AAE0BM52_9CHLO</name>
<sequence>MSTTSFVDINRLQLLHLLTMFELWSVAGTLAPTSALSEDLEVIALQPELFPPTPVESNATTFSASDFSTYLSSPSFMQGYNATPPLEIEEWLVRLGVAMAQSTEEVQFLLQPPTASATGIHESFGIPPTLTPSCPKKQFTPSTSTVPPIIVDELLKLQDASKQGTLPFPITAQLHYSIPPPPKITTLGHIAKPEPINHLFFGCNLYYLDLKAMRTTFLPGGIVPCANPEWEIDMEIGATVLLGVMFTRGAADTMRLLCPKGMAIKTVGVVFHHTAVKQYTRREIHYYSHGISWLTYMQSLVGDKPWGKKTQLQQRQLQELRELYVSTSHLTFKVVPLLTKELAGIRPISYDYLRKLHQDVLAATATFRRRELQGVVASNSDSFDVTYFTGSAVGKKGIATHVVETGELANAVGVPSEALDHKLSMLQASSSRPGWTSLRTFDDTAPARGSEVITATRAIDVGPGCFHEEKTIISKCNNFDQRFQLLCYLVKEAYFHRNKGDEMLVDTLLMAGGPEAYALLPAPMPMQVPSGAAAGEADPQLATGTIFLFGRRWEKGYKFSEAEITEFKKICFDPTSSRKIPDCGKYWDTFDLNIRKHFNEPIIIHNRLGQMLDTIVNAEMKEGRGPHKGDSVLSQAAIKAIKRAMTRATDFTPYPPGFVEHRELPGKKTLDYLPIWRVNGRGSLGCERVHAVMNTLVSKNMNPVVGSLNLLEGVAMYNAEIRETLEIGYGCPGLYDWWMAEEAHSLALDLNGEHRYQLRLPPADNGEAFFVAGLTDFRRPEVVASEEAVKKK</sequence>
<dbReference type="EMBL" id="LGRX02034042">
    <property type="protein sequence ID" value="KAK3239042.1"/>
    <property type="molecule type" value="Genomic_DNA"/>
</dbReference>
<proteinExistence type="predicted"/>
<feature type="signal peptide" evidence="1">
    <location>
        <begin position="1"/>
        <end position="28"/>
    </location>
</feature>
<evidence type="ECO:0000256" key="1">
    <source>
        <dbReference type="SAM" id="SignalP"/>
    </source>
</evidence>
<comment type="caution">
    <text evidence="2">The sequence shown here is derived from an EMBL/GenBank/DDBJ whole genome shotgun (WGS) entry which is preliminary data.</text>
</comment>
<keyword evidence="3" id="KW-1185">Reference proteome</keyword>
<organism evidence="2 3">
    <name type="scientific">Cymbomonas tetramitiformis</name>
    <dbReference type="NCBI Taxonomy" id="36881"/>
    <lineage>
        <taxon>Eukaryota</taxon>
        <taxon>Viridiplantae</taxon>
        <taxon>Chlorophyta</taxon>
        <taxon>Pyramimonadophyceae</taxon>
        <taxon>Pyramimonadales</taxon>
        <taxon>Pyramimonadaceae</taxon>
        <taxon>Cymbomonas</taxon>
    </lineage>
</organism>
<feature type="non-terminal residue" evidence="2">
    <location>
        <position position="792"/>
    </location>
</feature>
<dbReference type="Proteomes" id="UP001190700">
    <property type="component" value="Unassembled WGS sequence"/>
</dbReference>
<evidence type="ECO:0000313" key="3">
    <source>
        <dbReference type="Proteomes" id="UP001190700"/>
    </source>
</evidence>
<accession>A0AAE0BM52</accession>